<protein>
    <submittedName>
        <fullName evidence="1">Uncharacterized protein</fullName>
    </submittedName>
</protein>
<proteinExistence type="predicted"/>
<reference evidence="2" key="1">
    <citation type="submission" date="2015-10" db="EMBL/GenBank/DDBJ databases">
        <title>Niche specialization of a soil ammonia-oxidizing archaeon, Candidatus Nitrosocosmicus oleophilus.</title>
        <authorList>
            <person name="Jung M.-Y."/>
            <person name="Rhee S.-K."/>
        </authorList>
    </citation>
    <scope>NUCLEOTIDE SEQUENCE [LARGE SCALE GENOMIC DNA]</scope>
    <source>
        <strain evidence="2">MY3</strain>
    </source>
</reference>
<gene>
    <name evidence="1" type="ORF">NMY3_01843</name>
</gene>
<dbReference type="OrthoDB" id="378255at2157"/>
<evidence type="ECO:0000313" key="1">
    <source>
        <dbReference type="EMBL" id="ALI36046.1"/>
    </source>
</evidence>
<accession>A0A654M020</accession>
<name>A0A654M020_9ARCH</name>
<dbReference type="RefSeq" id="WP_196818390.1">
    <property type="nucleotide sequence ID" value="NZ_CP012850.1"/>
</dbReference>
<dbReference type="KEGG" id="taa:NMY3_01843"/>
<organism evidence="1 2">
    <name type="scientific">Candidatus Nitrosocosmicus oleophilus</name>
    <dbReference type="NCBI Taxonomy" id="1353260"/>
    <lineage>
        <taxon>Archaea</taxon>
        <taxon>Nitrososphaerota</taxon>
        <taxon>Nitrososphaeria</taxon>
        <taxon>Nitrososphaerales</taxon>
        <taxon>Nitrososphaeraceae</taxon>
        <taxon>Candidatus Nitrosocosmicus</taxon>
    </lineage>
</organism>
<dbReference type="Proteomes" id="UP000058925">
    <property type="component" value="Chromosome"/>
</dbReference>
<dbReference type="GeneID" id="60421837"/>
<dbReference type="EMBL" id="CP012850">
    <property type="protein sequence ID" value="ALI36046.1"/>
    <property type="molecule type" value="Genomic_DNA"/>
</dbReference>
<keyword evidence="2" id="KW-1185">Reference proteome</keyword>
<evidence type="ECO:0000313" key="2">
    <source>
        <dbReference type="Proteomes" id="UP000058925"/>
    </source>
</evidence>
<dbReference type="AlphaFoldDB" id="A0A654M020"/>
<sequence length="59" mass="6811">MSYYFSESTHSLYLDKEAIMLAQVHACERLLDLSRDQTDTAVLEKEISKLILAIEMMKS</sequence>